<evidence type="ECO:0000313" key="2">
    <source>
        <dbReference type="Proteomes" id="UP000559987"/>
    </source>
</evidence>
<dbReference type="Pfam" id="PF10977">
    <property type="entry name" value="DUF2797"/>
    <property type="match status" value="1"/>
</dbReference>
<reference evidence="1 2" key="1">
    <citation type="submission" date="2020-08" db="EMBL/GenBank/DDBJ databases">
        <title>Genomic Encyclopedia of Type Strains, Phase III (KMG-III): the genomes of soil and plant-associated and newly described type strains.</title>
        <authorList>
            <person name="Whitman W."/>
        </authorList>
    </citation>
    <scope>NUCLEOTIDE SEQUENCE [LARGE SCALE GENOMIC DNA]</scope>
    <source>
        <strain evidence="1 2">CECT 8571</strain>
    </source>
</reference>
<name>A0A839URR2_9GAMM</name>
<accession>A0A839URR2</accession>
<sequence length="282" mass="31608">MEALMGSVVGSLRKMRAVLPNAQAASVEYEMVVGDHNVALNPLIGSKVSLDFTGEIKCIHCDRVTKKSFSQGFCFPCFQKLAQCDRCIMSPELCHYDKGTCREPDWAHTHCMTDHIVYLANSSGLKIGITRANQVPTRWIDQGAVSAIPLARVATRQQAGLLEDAMKEHLADKTNWRLMLKNEQPDVDLAQEFDRISTLAEPFVSELQDHYGLQAIQLVDRSEATALQYPVQKYPTKIISLNAEKTPRIEGVLEGIKGQYWLLDVGVINLRKYTGYQVSFTF</sequence>
<dbReference type="AlphaFoldDB" id="A0A839URR2"/>
<evidence type="ECO:0008006" key="3">
    <source>
        <dbReference type="Google" id="ProtNLM"/>
    </source>
</evidence>
<dbReference type="InterPro" id="IPR021246">
    <property type="entry name" value="DUF2797"/>
</dbReference>
<gene>
    <name evidence="1" type="ORF">FHS30_001740</name>
</gene>
<protein>
    <recommendedName>
        <fullName evidence="3">DUF2797 domain-containing protein</fullName>
    </recommendedName>
</protein>
<keyword evidence="2" id="KW-1185">Reference proteome</keyword>
<evidence type="ECO:0000313" key="1">
    <source>
        <dbReference type="EMBL" id="MBB3168556.1"/>
    </source>
</evidence>
<comment type="caution">
    <text evidence="1">The sequence shown here is derived from an EMBL/GenBank/DDBJ whole genome shotgun (WGS) entry which is preliminary data.</text>
</comment>
<proteinExistence type="predicted"/>
<organism evidence="1 2">
    <name type="scientific">Simiduia aestuariiviva</name>
    <dbReference type="NCBI Taxonomy" id="1510459"/>
    <lineage>
        <taxon>Bacteria</taxon>
        <taxon>Pseudomonadati</taxon>
        <taxon>Pseudomonadota</taxon>
        <taxon>Gammaproteobacteria</taxon>
        <taxon>Cellvibrionales</taxon>
        <taxon>Cellvibrionaceae</taxon>
        <taxon>Simiduia</taxon>
    </lineage>
</organism>
<dbReference type="Proteomes" id="UP000559987">
    <property type="component" value="Unassembled WGS sequence"/>
</dbReference>
<dbReference type="RefSeq" id="WP_343048974.1">
    <property type="nucleotide sequence ID" value="NZ_JACHXZ010000002.1"/>
</dbReference>
<dbReference type="EMBL" id="JACHXZ010000002">
    <property type="protein sequence ID" value="MBB3168556.1"/>
    <property type="molecule type" value="Genomic_DNA"/>
</dbReference>